<dbReference type="AlphaFoldDB" id="A0A814MV07"/>
<accession>A0A814MV07</accession>
<dbReference type="InterPro" id="IPR012337">
    <property type="entry name" value="RNaseH-like_sf"/>
</dbReference>
<sequence length="161" mass="18669">MLNMLNAQYRCSSRTRLPINLIHNLNKRVHSEIMRKLNETPTVSIVVDAWSDARMKAFMAYTPQTINEKWEAESFLFGCVRFKNHHTSENIHIEYTEVMDEYKINEKITHIITDKAANMKAAFKKTSFLRLNSERESSSTDSNVMNSAVNDNLFNYIAISS</sequence>
<reference evidence="1" key="1">
    <citation type="submission" date="2021-02" db="EMBL/GenBank/DDBJ databases">
        <authorList>
            <person name="Nowell W R."/>
        </authorList>
    </citation>
    <scope>NUCLEOTIDE SEQUENCE</scope>
    <source>
        <strain evidence="1">Ploen Becks lab</strain>
    </source>
</reference>
<comment type="caution">
    <text evidence="1">The sequence shown here is derived from an EMBL/GenBank/DDBJ whole genome shotgun (WGS) entry which is preliminary data.</text>
</comment>
<dbReference type="EMBL" id="CAJNOC010006690">
    <property type="protein sequence ID" value="CAF1083442.1"/>
    <property type="molecule type" value="Genomic_DNA"/>
</dbReference>
<dbReference type="SUPFAM" id="SSF53098">
    <property type="entry name" value="Ribonuclease H-like"/>
    <property type="match status" value="1"/>
</dbReference>
<dbReference type="OrthoDB" id="1607513at2759"/>
<evidence type="ECO:0000313" key="2">
    <source>
        <dbReference type="Proteomes" id="UP000663879"/>
    </source>
</evidence>
<organism evidence="1 2">
    <name type="scientific">Brachionus calyciflorus</name>
    <dbReference type="NCBI Taxonomy" id="104777"/>
    <lineage>
        <taxon>Eukaryota</taxon>
        <taxon>Metazoa</taxon>
        <taxon>Spiralia</taxon>
        <taxon>Gnathifera</taxon>
        <taxon>Rotifera</taxon>
        <taxon>Eurotatoria</taxon>
        <taxon>Monogononta</taxon>
        <taxon>Pseudotrocha</taxon>
        <taxon>Ploima</taxon>
        <taxon>Brachionidae</taxon>
        <taxon>Brachionus</taxon>
    </lineage>
</organism>
<dbReference type="PANTHER" id="PTHR47501">
    <property type="entry name" value="TRANSPOSASE-RELATED"/>
    <property type="match status" value="1"/>
</dbReference>
<dbReference type="Proteomes" id="UP000663879">
    <property type="component" value="Unassembled WGS sequence"/>
</dbReference>
<proteinExistence type="predicted"/>
<evidence type="ECO:0000313" key="1">
    <source>
        <dbReference type="EMBL" id="CAF1083442.1"/>
    </source>
</evidence>
<name>A0A814MV07_9BILA</name>
<protein>
    <submittedName>
        <fullName evidence="1">Uncharacterized protein</fullName>
    </submittedName>
</protein>
<keyword evidence="2" id="KW-1185">Reference proteome</keyword>
<gene>
    <name evidence="1" type="ORF">OXX778_LOCUS20305</name>
</gene>